<proteinExistence type="predicted"/>
<feature type="transmembrane region" description="Helical" evidence="1">
    <location>
        <begin position="151"/>
        <end position="172"/>
    </location>
</feature>
<sequence>MLKLLKLEYYKNLNYRPFKVFTILYFTILVALLFIGLVDLDVFGATINLKQQGIYNFPEIWNFTTWIVALLKIFLGLIIVFSISQEFSNRMFKQNTIDGLSRKEFIASKLLTISVFTIVSTLLVFIITLFLGNTYSKNTDSEMVFKEIFFIGNYFVKLFTFFCFLMFLSILLRKSMFVFLGFFVYWIFEGILTAVEVFQKVRGTQELERMKIMKDDFFFTHLLPLESMSSLIPNPIMRLDMAKMIGFKYEFTYPTESLIACVIWCVIFIFGSYWILKKRDW</sequence>
<feature type="transmembrane region" description="Helical" evidence="1">
    <location>
        <begin position="110"/>
        <end position="131"/>
    </location>
</feature>
<organism evidence="2 3">
    <name type="scientific">Chryseobacterium polytrichastri</name>
    <dbReference type="NCBI Taxonomy" id="1302687"/>
    <lineage>
        <taxon>Bacteria</taxon>
        <taxon>Pseudomonadati</taxon>
        <taxon>Bacteroidota</taxon>
        <taxon>Flavobacteriia</taxon>
        <taxon>Flavobacteriales</taxon>
        <taxon>Weeksellaceae</taxon>
        <taxon>Chryseobacterium group</taxon>
        <taxon>Chryseobacterium</taxon>
    </lineage>
</organism>
<evidence type="ECO:0000313" key="3">
    <source>
        <dbReference type="Proteomes" id="UP000184364"/>
    </source>
</evidence>
<dbReference type="EMBL" id="FRAV01000021">
    <property type="protein sequence ID" value="SHL61896.1"/>
    <property type="molecule type" value="Genomic_DNA"/>
</dbReference>
<dbReference type="RefSeq" id="WP_073293778.1">
    <property type="nucleotide sequence ID" value="NZ_FRAV01000021.1"/>
</dbReference>
<protein>
    <submittedName>
        <fullName evidence="2">ABC-2 family transporter protein</fullName>
    </submittedName>
</protein>
<feature type="transmembrane region" description="Helical" evidence="1">
    <location>
        <begin position="257"/>
        <end position="276"/>
    </location>
</feature>
<dbReference type="Proteomes" id="UP000184364">
    <property type="component" value="Unassembled WGS sequence"/>
</dbReference>
<feature type="transmembrane region" description="Helical" evidence="1">
    <location>
        <begin position="177"/>
        <end position="198"/>
    </location>
</feature>
<dbReference type="STRING" id="1302687.SAMN05444267_102139"/>
<keyword evidence="1" id="KW-0812">Transmembrane</keyword>
<feature type="transmembrane region" description="Helical" evidence="1">
    <location>
        <begin position="20"/>
        <end position="40"/>
    </location>
</feature>
<accession>A0A1M7C433</accession>
<gene>
    <name evidence="2" type="ORF">SAMN05444267_102139</name>
</gene>
<dbReference type="GO" id="GO:0005886">
    <property type="term" value="C:plasma membrane"/>
    <property type="evidence" value="ECO:0007669"/>
    <property type="project" value="UniProtKB-SubCell"/>
</dbReference>
<dbReference type="AlphaFoldDB" id="A0A1M7C433"/>
<keyword evidence="1" id="KW-1133">Transmembrane helix</keyword>
<reference evidence="3" key="1">
    <citation type="submission" date="2016-11" db="EMBL/GenBank/DDBJ databases">
        <authorList>
            <person name="Varghese N."/>
            <person name="Submissions S."/>
        </authorList>
    </citation>
    <scope>NUCLEOTIDE SEQUENCE [LARGE SCALE GENOMIC DNA]</scope>
    <source>
        <strain evidence="3">DSM 26899</strain>
    </source>
</reference>
<evidence type="ECO:0000313" key="2">
    <source>
        <dbReference type="EMBL" id="SHL61896.1"/>
    </source>
</evidence>
<dbReference type="GO" id="GO:0140359">
    <property type="term" value="F:ABC-type transporter activity"/>
    <property type="evidence" value="ECO:0007669"/>
    <property type="project" value="InterPro"/>
</dbReference>
<dbReference type="OrthoDB" id="1452202at2"/>
<evidence type="ECO:0000256" key="1">
    <source>
        <dbReference type="SAM" id="Phobius"/>
    </source>
</evidence>
<keyword evidence="3" id="KW-1185">Reference proteome</keyword>
<feature type="transmembrane region" description="Helical" evidence="1">
    <location>
        <begin position="60"/>
        <end position="83"/>
    </location>
</feature>
<dbReference type="PANTHER" id="PTHR37305:SF1">
    <property type="entry name" value="MEMBRANE PROTEIN"/>
    <property type="match status" value="1"/>
</dbReference>
<name>A0A1M7C433_9FLAO</name>
<dbReference type="Pfam" id="PF12679">
    <property type="entry name" value="ABC2_membrane_2"/>
    <property type="match status" value="1"/>
</dbReference>
<keyword evidence="1" id="KW-0472">Membrane</keyword>
<dbReference type="PANTHER" id="PTHR37305">
    <property type="entry name" value="INTEGRAL MEMBRANE PROTEIN-RELATED"/>
    <property type="match status" value="1"/>
</dbReference>